<keyword evidence="3" id="KW-0143">Chaperone</keyword>
<evidence type="ECO:0000256" key="2">
    <source>
        <dbReference type="ARBA" id="ARBA00022490"/>
    </source>
</evidence>
<proteinExistence type="predicted"/>
<feature type="region of interest" description="Disordered" evidence="4">
    <location>
        <begin position="119"/>
        <end position="177"/>
    </location>
</feature>
<comment type="subcellular location">
    <subcellularLocation>
        <location evidence="1">Cytoplasm</location>
    </subcellularLocation>
</comment>
<protein>
    <recommendedName>
        <fullName evidence="6">P53 and DNA damage-regulated protein 1</fullName>
    </recommendedName>
</protein>
<reference evidence="5" key="1">
    <citation type="submission" date="2021-01" db="EMBL/GenBank/DDBJ databases">
        <authorList>
            <person name="Corre E."/>
            <person name="Pelletier E."/>
            <person name="Niang G."/>
            <person name="Scheremetjew M."/>
            <person name="Finn R."/>
            <person name="Kale V."/>
            <person name="Holt S."/>
            <person name="Cochrane G."/>
            <person name="Meng A."/>
            <person name="Brown T."/>
            <person name="Cohen L."/>
        </authorList>
    </citation>
    <scope>NUCLEOTIDE SEQUENCE</scope>
    <source>
        <strain evidence="5">Pbaha01</strain>
    </source>
</reference>
<evidence type="ECO:0008006" key="6">
    <source>
        <dbReference type="Google" id="ProtNLM"/>
    </source>
</evidence>
<evidence type="ECO:0000256" key="4">
    <source>
        <dbReference type="SAM" id="MobiDB-lite"/>
    </source>
</evidence>
<accession>A0A7S0FGJ6</accession>
<dbReference type="GO" id="GO:0005737">
    <property type="term" value="C:cytoplasm"/>
    <property type="evidence" value="ECO:0007669"/>
    <property type="project" value="UniProtKB-SubCell"/>
</dbReference>
<evidence type="ECO:0000256" key="1">
    <source>
        <dbReference type="ARBA" id="ARBA00004496"/>
    </source>
</evidence>
<feature type="compositionally biased region" description="Basic and acidic residues" evidence="4">
    <location>
        <begin position="160"/>
        <end position="177"/>
    </location>
</feature>
<dbReference type="InterPro" id="IPR030482">
    <property type="entry name" value="PDRG1"/>
</dbReference>
<gene>
    <name evidence="5" type="ORF">PBAH0796_LOCUS13868</name>
</gene>
<organism evidence="5">
    <name type="scientific">Pyrodinium bahamense</name>
    <dbReference type="NCBI Taxonomy" id="73915"/>
    <lineage>
        <taxon>Eukaryota</taxon>
        <taxon>Sar</taxon>
        <taxon>Alveolata</taxon>
        <taxon>Dinophyceae</taxon>
        <taxon>Gonyaulacales</taxon>
        <taxon>Pyrocystaceae</taxon>
        <taxon>Pyrodinium</taxon>
    </lineage>
</organism>
<dbReference type="EMBL" id="HBEG01022877">
    <property type="protein sequence ID" value="CAD8358559.1"/>
    <property type="molecule type" value="Transcribed_RNA"/>
</dbReference>
<sequence length="177" mass="20011">MLDRGRLLRIEALADEVLRTQENLIALDREQNGRREALGCFRRGEMPGGTHWVATEGQFLRLPASTVKEWLHGRHEDTKAEVAEARVLLKTQTQALLSEHPAVTDLHPGVCELLLQAQQPPKETQEEEEEEREVDKGAASERLAQPQLKEKRGQNALDYSRFDHIADSSDSDGEGRR</sequence>
<dbReference type="AlphaFoldDB" id="A0A7S0FGJ6"/>
<evidence type="ECO:0000256" key="3">
    <source>
        <dbReference type="ARBA" id="ARBA00023186"/>
    </source>
</evidence>
<dbReference type="PANTHER" id="PTHR21162">
    <property type="entry name" value="P53 AND DNA DAMAGE-REGULATED PROTEIN"/>
    <property type="match status" value="1"/>
</dbReference>
<keyword evidence="2" id="KW-0963">Cytoplasm</keyword>
<dbReference type="PANTHER" id="PTHR21162:SF0">
    <property type="entry name" value="P53 AND DNA DAMAGE-REGULATED PROTEIN 1"/>
    <property type="match status" value="1"/>
</dbReference>
<name>A0A7S0FGJ6_9DINO</name>
<evidence type="ECO:0000313" key="5">
    <source>
        <dbReference type="EMBL" id="CAD8358559.1"/>
    </source>
</evidence>